<keyword evidence="5 17" id="KW-0732">Signal</keyword>
<feature type="transmembrane region" description="Helical" evidence="16">
    <location>
        <begin position="258"/>
        <end position="283"/>
    </location>
</feature>
<evidence type="ECO:0000256" key="11">
    <source>
        <dbReference type="ARBA" id="ARBA00023170"/>
    </source>
</evidence>
<dbReference type="GO" id="GO:0005886">
    <property type="term" value="C:plasma membrane"/>
    <property type="evidence" value="ECO:0007669"/>
    <property type="project" value="UniProtKB-SubCell"/>
</dbReference>
<feature type="transmembrane region" description="Helical" evidence="16">
    <location>
        <begin position="497"/>
        <end position="520"/>
    </location>
</feature>
<keyword evidence="4 16" id="KW-0812">Transmembrane</keyword>
<evidence type="ECO:0000256" key="9">
    <source>
        <dbReference type="ARBA" id="ARBA00023136"/>
    </source>
</evidence>
<organism evidence="19 20">
    <name type="scientific">Ictalurus punctatus</name>
    <name type="common">Channel catfish</name>
    <name type="synonym">Silurus punctatus</name>
    <dbReference type="NCBI Taxonomy" id="7998"/>
    <lineage>
        <taxon>Eukaryota</taxon>
        <taxon>Metazoa</taxon>
        <taxon>Chordata</taxon>
        <taxon>Craniata</taxon>
        <taxon>Vertebrata</taxon>
        <taxon>Euteleostomi</taxon>
        <taxon>Actinopterygii</taxon>
        <taxon>Neopterygii</taxon>
        <taxon>Teleostei</taxon>
        <taxon>Ostariophysi</taxon>
        <taxon>Siluriformes</taxon>
        <taxon>Ictaluridae</taxon>
        <taxon>Ictalurus</taxon>
    </lineage>
</organism>
<keyword evidence="19" id="KW-1185">Reference proteome</keyword>
<dbReference type="GO" id="GO:0008528">
    <property type="term" value="F:G protein-coupled peptide receptor activity"/>
    <property type="evidence" value="ECO:0007669"/>
    <property type="project" value="TreeGrafter"/>
</dbReference>
<comment type="subcellular location">
    <subcellularLocation>
        <location evidence="2">Cell membrane</location>
        <topology evidence="2">Multi-pass membrane protein</topology>
    </subcellularLocation>
    <subcellularLocation>
        <location evidence="1">Cell projection</location>
    </subcellularLocation>
</comment>
<feature type="region of interest" description="Disordered" evidence="15">
    <location>
        <begin position="133"/>
        <end position="210"/>
    </location>
</feature>
<feature type="transmembrane region" description="Helical" evidence="16">
    <location>
        <begin position="411"/>
        <end position="432"/>
    </location>
</feature>
<feature type="transmembrane region" description="Helical" evidence="16">
    <location>
        <begin position="218"/>
        <end position="246"/>
    </location>
</feature>
<sequence>MGTQLTGLFCLLLCCELSTATAYRRNFRLGKSLPTRSYNDALRTSSERALALLAHRNGFNDHLQQKDGLNVPETFGENVLGYESQNGRVGVTGVPLAHADKTLDAPGTHETTSLSWIHTLDGKHVKDPGVYERQRRAARTNQSEPGSVVEKLESLPKPSSQQQQQQPTEPPSVFPSPDPALAVPEEDYEDSTPLGPINTRPRGPGLPNPFHPGTGESYAAYAVILVSVIMFTAGIIGNIAIMCTVCHNYYMRSVSNSLLANLALWDFLITFFCLPLVIFHQLTKDWLLGEFSCKIIPYFEVASLGVTTFTLCALCIDRFRAASNVRMYYETLENCASTAAKLAVIWLGALLLALPELLIHQLVTEEREVPAEELPEVANEMLPSERCIVRISTTLPDSLYVLGLTYDGARLWWHFGCYFCLPTVFTIISSVVTARKMRQAERASVRGQREQIHLERRMNCTVVALAILYGFCVIPENVYNVVSAYMAVGMPRHTLDILHMISQMLLFCKCAVTPVLLLVLCQPFSKAFLQCCCCCLDECGPPKLSNGTSNDNENEATTELELSPYSTVHREAASYTSVNTQS</sequence>
<keyword evidence="11 20" id="KW-0675">Receptor</keyword>
<dbReference type="SUPFAM" id="SSF81321">
    <property type="entry name" value="Family A G protein-coupled receptor-like"/>
    <property type="match status" value="1"/>
</dbReference>
<feature type="compositionally biased region" description="Pro residues" evidence="15">
    <location>
        <begin position="168"/>
        <end position="178"/>
    </location>
</feature>
<evidence type="ECO:0000256" key="16">
    <source>
        <dbReference type="SAM" id="Phobius"/>
    </source>
</evidence>
<evidence type="ECO:0000256" key="13">
    <source>
        <dbReference type="ARBA" id="ARBA00023224"/>
    </source>
</evidence>
<evidence type="ECO:0000256" key="2">
    <source>
        <dbReference type="ARBA" id="ARBA00004651"/>
    </source>
</evidence>
<gene>
    <name evidence="20" type="primary">gpr37a</name>
</gene>
<dbReference type="AlphaFoldDB" id="A0A2D0SF89"/>
<dbReference type="RefSeq" id="XP_017341392.1">
    <property type="nucleotide sequence ID" value="XM_017485903.3"/>
</dbReference>
<dbReference type="PRINTS" id="PR00237">
    <property type="entry name" value="GPCRRHODOPSN"/>
</dbReference>
<evidence type="ECO:0000259" key="18">
    <source>
        <dbReference type="PROSITE" id="PS50262"/>
    </source>
</evidence>
<evidence type="ECO:0000256" key="1">
    <source>
        <dbReference type="ARBA" id="ARBA00004316"/>
    </source>
</evidence>
<proteinExistence type="predicted"/>
<feature type="chain" id="PRO_5012903728" evidence="17">
    <location>
        <begin position="23"/>
        <end position="582"/>
    </location>
</feature>
<dbReference type="FunFam" id="1.20.1070.10:FF:000059">
    <property type="entry name" value="G protein-coupled receptor 37"/>
    <property type="match status" value="1"/>
</dbReference>
<dbReference type="PANTHER" id="PTHR46216:SF3">
    <property type="entry name" value="PROSAPOSIN RECEPTOR GPR37"/>
    <property type="match status" value="1"/>
</dbReference>
<dbReference type="GO" id="GO:0042995">
    <property type="term" value="C:cell projection"/>
    <property type="evidence" value="ECO:0007669"/>
    <property type="project" value="UniProtKB-SubCell"/>
</dbReference>
<keyword evidence="9 16" id="KW-0472">Membrane</keyword>
<keyword evidence="10" id="KW-1015">Disulfide bond</keyword>
<evidence type="ECO:0000256" key="14">
    <source>
        <dbReference type="ARBA" id="ARBA00023273"/>
    </source>
</evidence>
<dbReference type="PANTHER" id="PTHR46216">
    <property type="entry name" value="PROSAPOSIN RECEPTOR GPR37 FAMILY MEMBER"/>
    <property type="match status" value="1"/>
</dbReference>
<feature type="domain" description="G-protein coupled receptors family 1 profile" evidence="18">
    <location>
        <begin position="237"/>
        <end position="517"/>
    </location>
</feature>
<dbReference type="PRINTS" id="PR01421">
    <property type="entry name" value="GPR37ORPHANR"/>
</dbReference>
<keyword evidence="8" id="KW-0297">G-protein coupled receptor</keyword>
<feature type="transmembrane region" description="Helical" evidence="16">
    <location>
        <begin position="458"/>
        <end position="477"/>
    </location>
</feature>
<keyword evidence="3" id="KW-1003">Cell membrane</keyword>
<evidence type="ECO:0000256" key="17">
    <source>
        <dbReference type="SAM" id="SignalP"/>
    </source>
</evidence>
<evidence type="ECO:0000256" key="7">
    <source>
        <dbReference type="ARBA" id="ARBA00022989"/>
    </source>
</evidence>
<evidence type="ECO:0000256" key="6">
    <source>
        <dbReference type="ARBA" id="ARBA00022843"/>
    </source>
</evidence>
<name>A0A2D0SF89_ICTPU</name>
<dbReference type="KEGG" id="ipu:108275236"/>
<feature type="compositionally biased region" description="Low complexity" evidence="15">
    <location>
        <begin position="155"/>
        <end position="167"/>
    </location>
</feature>
<protein>
    <submittedName>
        <fullName evidence="20">Prosaposin receptor GPR37</fullName>
    </submittedName>
</protein>
<evidence type="ECO:0000256" key="5">
    <source>
        <dbReference type="ARBA" id="ARBA00022729"/>
    </source>
</evidence>
<keyword evidence="13" id="KW-0807">Transducer</keyword>
<dbReference type="GO" id="GO:0036505">
    <property type="term" value="F:prosaposin receptor activity"/>
    <property type="evidence" value="ECO:0007669"/>
    <property type="project" value="TreeGrafter"/>
</dbReference>
<dbReference type="PROSITE" id="PS50262">
    <property type="entry name" value="G_PROTEIN_RECEP_F1_2"/>
    <property type="match status" value="1"/>
</dbReference>
<evidence type="ECO:0000256" key="10">
    <source>
        <dbReference type="ARBA" id="ARBA00023157"/>
    </source>
</evidence>
<keyword evidence="14" id="KW-0966">Cell projection</keyword>
<dbReference type="GO" id="GO:0007193">
    <property type="term" value="P:adenylate cyclase-inhibiting G protein-coupled receptor signaling pathway"/>
    <property type="evidence" value="ECO:0007669"/>
    <property type="project" value="TreeGrafter"/>
</dbReference>
<dbReference type="STRING" id="7998.ENSIPUP00000029274"/>
<evidence type="ECO:0000313" key="19">
    <source>
        <dbReference type="Proteomes" id="UP000221080"/>
    </source>
</evidence>
<evidence type="ECO:0000256" key="12">
    <source>
        <dbReference type="ARBA" id="ARBA00023180"/>
    </source>
</evidence>
<evidence type="ECO:0000256" key="15">
    <source>
        <dbReference type="SAM" id="MobiDB-lite"/>
    </source>
</evidence>
<dbReference type="InterPro" id="IPR017452">
    <property type="entry name" value="GPCR_Rhodpsn_7TM"/>
</dbReference>
<dbReference type="GO" id="GO:0043235">
    <property type="term" value="C:receptor complex"/>
    <property type="evidence" value="ECO:0007669"/>
    <property type="project" value="TreeGrafter"/>
</dbReference>
<evidence type="ECO:0000256" key="4">
    <source>
        <dbReference type="ARBA" id="ARBA00022692"/>
    </source>
</evidence>
<dbReference type="CDD" id="cd15127">
    <property type="entry name" value="7tmA_GPR37"/>
    <property type="match status" value="1"/>
</dbReference>
<dbReference type="CTD" id="100537916"/>
<dbReference type="Pfam" id="PF00001">
    <property type="entry name" value="7tm_1"/>
    <property type="match status" value="1"/>
</dbReference>
<dbReference type="InterPro" id="IPR003909">
    <property type="entry name" value="GPR37_orph"/>
</dbReference>
<reference evidence="19" key="1">
    <citation type="journal article" date="2016" name="Nat. Commun.">
        <title>The channel catfish genome sequence provides insights into the evolution of scale formation in teleosts.</title>
        <authorList>
            <person name="Liu Z."/>
            <person name="Liu S."/>
            <person name="Yao J."/>
            <person name="Bao L."/>
            <person name="Zhang J."/>
            <person name="Li Y."/>
            <person name="Jiang C."/>
            <person name="Sun L."/>
            <person name="Wang R."/>
            <person name="Zhang Y."/>
            <person name="Zhou T."/>
            <person name="Zeng Q."/>
            <person name="Fu Q."/>
            <person name="Gao S."/>
            <person name="Li N."/>
            <person name="Koren S."/>
            <person name="Jiang Y."/>
            <person name="Zimin A."/>
            <person name="Xu P."/>
            <person name="Phillippy A.M."/>
            <person name="Geng X."/>
            <person name="Song L."/>
            <person name="Sun F."/>
            <person name="Li C."/>
            <person name="Wang X."/>
            <person name="Chen A."/>
            <person name="Jin Y."/>
            <person name="Yuan Z."/>
            <person name="Yang Y."/>
            <person name="Tan S."/>
            <person name="Peatman E."/>
            <person name="Lu J."/>
            <person name="Qin Z."/>
            <person name="Dunham R."/>
            <person name="Li Z."/>
            <person name="Sonstegard T."/>
            <person name="Feng J."/>
            <person name="Danzmann R.G."/>
            <person name="Schroeder S."/>
            <person name="Scheffler B."/>
            <person name="Duke M.V."/>
            <person name="Ballard L."/>
            <person name="Kucuktas H."/>
            <person name="Kaltenboeck L."/>
            <person name="Liu H."/>
            <person name="Armbruster J."/>
            <person name="Xie Y."/>
            <person name="Kirby M.L."/>
            <person name="Tian Y."/>
            <person name="Flanagan M.E."/>
            <person name="Mu W."/>
            <person name="Waldbieser G.C."/>
        </authorList>
    </citation>
    <scope>NUCLEOTIDE SEQUENCE [LARGE SCALE GENOMIC DNA]</scope>
    <source>
        <strain evidence="19">SDA103</strain>
    </source>
</reference>
<dbReference type="OrthoDB" id="9939725at2759"/>
<feature type="transmembrane region" description="Helical" evidence="16">
    <location>
        <begin position="336"/>
        <end position="354"/>
    </location>
</feature>
<feature type="signal peptide" evidence="17">
    <location>
        <begin position="1"/>
        <end position="22"/>
    </location>
</feature>
<evidence type="ECO:0000256" key="3">
    <source>
        <dbReference type="ARBA" id="ARBA00022475"/>
    </source>
</evidence>
<keyword evidence="7 16" id="KW-1133">Transmembrane helix</keyword>
<dbReference type="OMA" id="VLECCCC"/>
<feature type="transmembrane region" description="Helical" evidence="16">
    <location>
        <begin position="295"/>
        <end position="316"/>
    </location>
</feature>
<dbReference type="GO" id="GO:0043410">
    <property type="term" value="P:positive regulation of MAPK cascade"/>
    <property type="evidence" value="ECO:0007669"/>
    <property type="project" value="TreeGrafter"/>
</dbReference>
<dbReference type="Proteomes" id="UP000221080">
    <property type="component" value="Chromosome 14"/>
</dbReference>
<keyword evidence="12" id="KW-0325">Glycoprotein</keyword>
<dbReference type="Gene3D" id="1.20.1070.10">
    <property type="entry name" value="Rhodopsin 7-helix transmembrane proteins"/>
    <property type="match status" value="1"/>
</dbReference>
<evidence type="ECO:0000256" key="8">
    <source>
        <dbReference type="ARBA" id="ARBA00023040"/>
    </source>
</evidence>
<accession>A0A2D0SF89</accession>
<reference evidence="20" key="2">
    <citation type="submission" date="2025-08" db="UniProtKB">
        <authorList>
            <consortium name="RefSeq"/>
        </authorList>
    </citation>
    <scope>IDENTIFICATION</scope>
    <source>
        <tissue evidence="20">Blood</tissue>
    </source>
</reference>
<evidence type="ECO:0000313" key="20">
    <source>
        <dbReference type="RefSeq" id="XP_017341392.1"/>
    </source>
</evidence>
<dbReference type="InterPro" id="IPR000276">
    <property type="entry name" value="GPCR_Rhodpsn"/>
</dbReference>
<keyword evidence="6" id="KW-0832">Ubl conjugation</keyword>
<dbReference type="GeneID" id="108275236"/>